<gene>
    <name evidence="9" type="primary">oppD_3</name>
    <name evidence="9" type="ORF">MET9862_03434</name>
</gene>
<evidence type="ECO:0000259" key="8">
    <source>
        <dbReference type="PROSITE" id="PS50893"/>
    </source>
</evidence>
<comment type="similarity">
    <text evidence="2">Belongs to the ABC transporter superfamily.</text>
</comment>
<dbReference type="InterPro" id="IPR013563">
    <property type="entry name" value="Oligopep_ABC_C"/>
</dbReference>
<dbReference type="SUPFAM" id="SSF52540">
    <property type="entry name" value="P-loop containing nucleoside triphosphate hydrolases"/>
    <property type="match status" value="1"/>
</dbReference>
<dbReference type="CDD" id="cd03257">
    <property type="entry name" value="ABC_NikE_OppD_transporters"/>
    <property type="match status" value="1"/>
</dbReference>
<keyword evidence="5" id="KW-0547">Nucleotide-binding</keyword>
<dbReference type="SMART" id="SM00382">
    <property type="entry name" value="AAA"/>
    <property type="match status" value="1"/>
</dbReference>
<evidence type="ECO:0000256" key="1">
    <source>
        <dbReference type="ARBA" id="ARBA00004417"/>
    </source>
</evidence>
<accession>A0A509EHA3</accession>
<dbReference type="PANTHER" id="PTHR43297">
    <property type="entry name" value="OLIGOPEPTIDE TRANSPORT ATP-BINDING PROTEIN APPD"/>
    <property type="match status" value="1"/>
</dbReference>
<dbReference type="PANTHER" id="PTHR43297:SF2">
    <property type="entry name" value="DIPEPTIDE TRANSPORT ATP-BINDING PROTEIN DPPD"/>
    <property type="match status" value="1"/>
</dbReference>
<organism evidence="9 10">
    <name type="scientific">Methylobacterium symbioticum</name>
    <dbReference type="NCBI Taxonomy" id="2584084"/>
    <lineage>
        <taxon>Bacteria</taxon>
        <taxon>Pseudomonadati</taxon>
        <taxon>Pseudomonadota</taxon>
        <taxon>Alphaproteobacteria</taxon>
        <taxon>Hyphomicrobiales</taxon>
        <taxon>Methylobacteriaceae</taxon>
        <taxon>Methylobacterium</taxon>
    </lineage>
</organism>
<dbReference type="InterPro" id="IPR003439">
    <property type="entry name" value="ABC_transporter-like_ATP-bd"/>
</dbReference>
<keyword evidence="10" id="KW-1185">Reference proteome</keyword>
<dbReference type="InterPro" id="IPR027417">
    <property type="entry name" value="P-loop_NTPase"/>
</dbReference>
<evidence type="ECO:0000256" key="2">
    <source>
        <dbReference type="ARBA" id="ARBA00005417"/>
    </source>
</evidence>
<dbReference type="GO" id="GO:0005886">
    <property type="term" value="C:plasma membrane"/>
    <property type="evidence" value="ECO:0007669"/>
    <property type="project" value="UniProtKB-SubCell"/>
</dbReference>
<dbReference type="OrthoDB" id="9815712at2"/>
<dbReference type="EMBL" id="CABFPH010000051">
    <property type="protein sequence ID" value="VUD72829.1"/>
    <property type="molecule type" value="Genomic_DNA"/>
</dbReference>
<evidence type="ECO:0000256" key="6">
    <source>
        <dbReference type="ARBA" id="ARBA00022840"/>
    </source>
</evidence>
<name>A0A509EHA3_9HYPH</name>
<proteinExistence type="inferred from homology"/>
<dbReference type="GO" id="GO:0055085">
    <property type="term" value="P:transmembrane transport"/>
    <property type="evidence" value="ECO:0007669"/>
    <property type="project" value="UniProtKB-ARBA"/>
</dbReference>
<dbReference type="GO" id="GO:0016887">
    <property type="term" value="F:ATP hydrolysis activity"/>
    <property type="evidence" value="ECO:0007669"/>
    <property type="project" value="InterPro"/>
</dbReference>
<dbReference type="Pfam" id="PF08352">
    <property type="entry name" value="oligo_HPY"/>
    <property type="match status" value="1"/>
</dbReference>
<comment type="subcellular location">
    <subcellularLocation>
        <location evidence="1">Cell inner membrane</location>
        <topology evidence="1">Peripheral membrane protein</topology>
    </subcellularLocation>
</comment>
<evidence type="ECO:0000313" key="10">
    <source>
        <dbReference type="Proteomes" id="UP000410984"/>
    </source>
</evidence>
<dbReference type="AlphaFoldDB" id="A0A509EHA3"/>
<dbReference type="FunFam" id="3.40.50.300:FF:000016">
    <property type="entry name" value="Oligopeptide ABC transporter ATP-binding component"/>
    <property type="match status" value="1"/>
</dbReference>
<dbReference type="InterPro" id="IPR017871">
    <property type="entry name" value="ABC_transporter-like_CS"/>
</dbReference>
<keyword evidence="7" id="KW-0472">Membrane</keyword>
<evidence type="ECO:0000256" key="7">
    <source>
        <dbReference type="ARBA" id="ARBA00023136"/>
    </source>
</evidence>
<dbReference type="InterPro" id="IPR050388">
    <property type="entry name" value="ABC_Ni/Peptide_Import"/>
</dbReference>
<reference evidence="9 10" key="1">
    <citation type="submission" date="2019-06" db="EMBL/GenBank/DDBJ databases">
        <authorList>
            <person name="Rodrigo-Torres L."/>
            <person name="Arahal R. D."/>
            <person name="Lucena T."/>
        </authorList>
    </citation>
    <scope>NUCLEOTIDE SEQUENCE [LARGE SCALE GENOMIC DNA]</scope>
    <source>
        <strain evidence="9 10">SB0023/3</strain>
    </source>
</reference>
<dbReference type="InterPro" id="IPR003593">
    <property type="entry name" value="AAA+_ATPase"/>
</dbReference>
<keyword evidence="4" id="KW-1003">Cell membrane</keyword>
<evidence type="ECO:0000313" key="9">
    <source>
        <dbReference type="EMBL" id="VUD72829.1"/>
    </source>
</evidence>
<evidence type="ECO:0000256" key="4">
    <source>
        <dbReference type="ARBA" id="ARBA00022475"/>
    </source>
</evidence>
<feature type="domain" description="ABC transporter" evidence="8">
    <location>
        <begin position="12"/>
        <end position="261"/>
    </location>
</feature>
<dbReference type="Pfam" id="PF00005">
    <property type="entry name" value="ABC_tran"/>
    <property type="match status" value="1"/>
</dbReference>
<dbReference type="Gene3D" id="3.40.50.300">
    <property type="entry name" value="P-loop containing nucleotide triphosphate hydrolases"/>
    <property type="match status" value="1"/>
</dbReference>
<keyword evidence="3" id="KW-0813">Transport</keyword>
<keyword evidence="6 9" id="KW-0067">ATP-binding</keyword>
<dbReference type="GO" id="GO:0015833">
    <property type="term" value="P:peptide transport"/>
    <property type="evidence" value="ECO:0007669"/>
    <property type="project" value="InterPro"/>
</dbReference>
<dbReference type="GO" id="GO:0005524">
    <property type="term" value="F:ATP binding"/>
    <property type="evidence" value="ECO:0007669"/>
    <property type="project" value="UniProtKB-KW"/>
</dbReference>
<evidence type="ECO:0000256" key="5">
    <source>
        <dbReference type="ARBA" id="ARBA00022741"/>
    </source>
</evidence>
<sequence length="342" mass="36353">MSAETRTGAPVLEVDDLRISFRERAAERAAVHGLGFSVEAGETLAIVGESGCGKSLTAFALLGLLPGNARASGRVRLEGRDILGLEGEAMRRLRGTRIAMIFQEPMTALNPVLTIGAQIVEAIREHEAVSAADARTRTLSLLARVRIPDPERRFGEYPHRLSGGMRQRVVIAMALACAPAVLVADEPTTALDVTVQAEILDLIDDLRRETGMAVVLITHDLGLVAEHADRVLVMYAGRAVEAGSAAALFAAPRHPYTRALVAARPRPGSALRQRLVEIPGQVPPPGAMPPGCAFAPRCPAAEAPCRETPPPLPSVGTAAERVACLRWKDLRAPDQSPVRLGA</sequence>
<dbReference type="PROSITE" id="PS50893">
    <property type="entry name" value="ABC_TRANSPORTER_2"/>
    <property type="match status" value="1"/>
</dbReference>
<dbReference type="Proteomes" id="UP000410984">
    <property type="component" value="Unassembled WGS sequence"/>
</dbReference>
<dbReference type="NCBIfam" id="TIGR01727">
    <property type="entry name" value="oligo_HPY"/>
    <property type="match status" value="1"/>
</dbReference>
<dbReference type="RefSeq" id="WP_142584114.1">
    <property type="nucleotide sequence ID" value="NZ_CABFPH010000051.1"/>
</dbReference>
<dbReference type="PROSITE" id="PS00211">
    <property type="entry name" value="ABC_TRANSPORTER_1"/>
    <property type="match status" value="1"/>
</dbReference>
<evidence type="ECO:0000256" key="3">
    <source>
        <dbReference type="ARBA" id="ARBA00022448"/>
    </source>
</evidence>
<protein>
    <submittedName>
        <fullName evidence="9">Oligopeptide transport ATP-binding protein OppD</fullName>
    </submittedName>
</protein>